<dbReference type="Proteomes" id="UP000619479">
    <property type="component" value="Unassembled WGS sequence"/>
</dbReference>
<evidence type="ECO:0000259" key="3">
    <source>
        <dbReference type="Pfam" id="PF02709"/>
    </source>
</evidence>
<dbReference type="SUPFAM" id="SSF53448">
    <property type="entry name" value="Nucleotide-diphospho-sugar transferases"/>
    <property type="match status" value="1"/>
</dbReference>
<sequence length="334" mass="37443">MDVSVIMPTRDKARFLERTLESLIRQETASSYEIVVIDNGSRDETADVLERYRRLDPRVSSRFLAEPGRAAARNLGIAAARGEIILFIDDDCICPPDLIQAHVDRQRTPDAVVLGARREVFSVLPADADLVAAVGPAAAAVDHSVTAAPAAYERVCLWDIWDIRHRFDAIVAASGLHENAARAEHLDLIATGASVSPWLSFLTCHASVPAALCREVGAFDDGFLGWGEEDTELGYRLWRAGATFQALTGTPVYHQVHPRAQSDATRDWFDNYRHAAAKHPGPDWRLRWRLSLGYLTHLEYEETIRAVRAGDQERAATIDRQYETFVRMWPKMRR</sequence>
<evidence type="ECO:0000313" key="5">
    <source>
        <dbReference type="Proteomes" id="UP000619479"/>
    </source>
</evidence>
<dbReference type="InterPro" id="IPR001173">
    <property type="entry name" value="Glyco_trans_2-like"/>
</dbReference>
<dbReference type="InterPro" id="IPR029044">
    <property type="entry name" value="Nucleotide-diphossugar_trans"/>
</dbReference>
<dbReference type="RefSeq" id="WP_203755585.1">
    <property type="nucleotide sequence ID" value="NZ_BAAAUC010000086.1"/>
</dbReference>
<feature type="domain" description="Galactosyltransferase C-terminal" evidence="3">
    <location>
        <begin position="200"/>
        <end position="254"/>
    </location>
</feature>
<dbReference type="Gene3D" id="3.90.550.10">
    <property type="entry name" value="Spore Coat Polysaccharide Biosynthesis Protein SpsA, Chain A"/>
    <property type="match status" value="1"/>
</dbReference>
<gene>
    <name evidence="4" type="ORF">Acy02nite_88890</name>
</gene>
<dbReference type="GO" id="GO:0016740">
    <property type="term" value="F:transferase activity"/>
    <property type="evidence" value="ECO:0007669"/>
    <property type="project" value="UniProtKB-KW"/>
</dbReference>
<keyword evidence="5" id="KW-1185">Reference proteome</keyword>
<name>A0A919IWE0_9ACTN</name>
<protein>
    <recommendedName>
        <fullName evidence="6">Glycosyltransferase</fullName>
    </recommendedName>
</protein>
<dbReference type="Pfam" id="PF00535">
    <property type="entry name" value="Glycos_transf_2"/>
    <property type="match status" value="1"/>
</dbReference>
<dbReference type="CDD" id="cd00761">
    <property type="entry name" value="Glyco_tranf_GTA_type"/>
    <property type="match status" value="1"/>
</dbReference>
<evidence type="ECO:0000313" key="4">
    <source>
        <dbReference type="EMBL" id="GID71008.1"/>
    </source>
</evidence>
<dbReference type="PANTHER" id="PTHR43685">
    <property type="entry name" value="GLYCOSYLTRANSFERASE"/>
    <property type="match status" value="1"/>
</dbReference>
<proteinExistence type="predicted"/>
<dbReference type="PANTHER" id="PTHR43685:SF2">
    <property type="entry name" value="GLYCOSYLTRANSFERASE 2-LIKE DOMAIN-CONTAINING PROTEIN"/>
    <property type="match status" value="1"/>
</dbReference>
<evidence type="ECO:0000256" key="1">
    <source>
        <dbReference type="ARBA" id="ARBA00022679"/>
    </source>
</evidence>
<reference evidence="4" key="1">
    <citation type="submission" date="2021-01" db="EMBL/GenBank/DDBJ databases">
        <title>Whole genome shotgun sequence of Actinoplanes cyaneus NBRC 14990.</title>
        <authorList>
            <person name="Komaki H."/>
            <person name="Tamura T."/>
        </authorList>
    </citation>
    <scope>NUCLEOTIDE SEQUENCE</scope>
    <source>
        <strain evidence="4">NBRC 14990</strain>
    </source>
</reference>
<dbReference type="InterPro" id="IPR050834">
    <property type="entry name" value="Glycosyltransf_2"/>
</dbReference>
<dbReference type="Pfam" id="PF02709">
    <property type="entry name" value="Glyco_transf_7C"/>
    <property type="match status" value="1"/>
</dbReference>
<dbReference type="InterPro" id="IPR027791">
    <property type="entry name" value="Galactosyl_T_C"/>
</dbReference>
<evidence type="ECO:0008006" key="6">
    <source>
        <dbReference type="Google" id="ProtNLM"/>
    </source>
</evidence>
<feature type="domain" description="Glycosyltransferase 2-like" evidence="2">
    <location>
        <begin position="4"/>
        <end position="122"/>
    </location>
</feature>
<dbReference type="EMBL" id="BOMH01000093">
    <property type="protein sequence ID" value="GID71008.1"/>
    <property type="molecule type" value="Genomic_DNA"/>
</dbReference>
<organism evidence="4 5">
    <name type="scientific">Actinoplanes cyaneus</name>
    <dbReference type="NCBI Taxonomy" id="52696"/>
    <lineage>
        <taxon>Bacteria</taxon>
        <taxon>Bacillati</taxon>
        <taxon>Actinomycetota</taxon>
        <taxon>Actinomycetes</taxon>
        <taxon>Micromonosporales</taxon>
        <taxon>Micromonosporaceae</taxon>
        <taxon>Actinoplanes</taxon>
    </lineage>
</organism>
<evidence type="ECO:0000259" key="2">
    <source>
        <dbReference type="Pfam" id="PF00535"/>
    </source>
</evidence>
<accession>A0A919IWE0</accession>
<dbReference type="AlphaFoldDB" id="A0A919IWE0"/>
<keyword evidence="1" id="KW-0808">Transferase</keyword>
<comment type="caution">
    <text evidence="4">The sequence shown here is derived from an EMBL/GenBank/DDBJ whole genome shotgun (WGS) entry which is preliminary data.</text>
</comment>